<keyword evidence="1 2" id="KW-0238">DNA-binding</keyword>
<dbReference type="PANTHER" id="PTHR33449">
    <property type="entry name" value="NUCLEOID-ASSOCIATED PROTEIN YBAB"/>
    <property type="match status" value="1"/>
</dbReference>
<dbReference type="Gene3D" id="3.30.1310.10">
    <property type="entry name" value="Nucleoid-associated protein YbaB-like domain"/>
    <property type="match status" value="1"/>
</dbReference>
<dbReference type="PIRSF" id="PIRSF004555">
    <property type="entry name" value="UCP004555"/>
    <property type="match status" value="1"/>
</dbReference>
<dbReference type="Pfam" id="PF02575">
    <property type="entry name" value="YbaB_DNA_bd"/>
    <property type="match status" value="1"/>
</dbReference>
<evidence type="ECO:0000256" key="1">
    <source>
        <dbReference type="ARBA" id="ARBA00023125"/>
    </source>
</evidence>
<dbReference type="HAMAP" id="MF_00274">
    <property type="entry name" value="DNA_YbaB_EbfC"/>
    <property type="match status" value="1"/>
</dbReference>
<comment type="function">
    <text evidence="2">Binds to DNA and alters its conformation. May be involved in regulation of gene expression, nucleoid organization and DNA protection.</text>
</comment>
<comment type="similarity">
    <text evidence="2">Belongs to the YbaB/EbfC family.</text>
</comment>
<comment type="subcellular location">
    <subcellularLocation>
        <location evidence="2">Cytoplasm</location>
        <location evidence="2">Nucleoid</location>
    </subcellularLocation>
</comment>
<dbReference type="RefSeq" id="WP_282218666.1">
    <property type="nucleotide sequence ID" value="NZ_CP118246.1"/>
</dbReference>
<keyword evidence="2" id="KW-0963">Cytoplasm</keyword>
<evidence type="ECO:0000256" key="2">
    <source>
        <dbReference type="HAMAP-Rule" id="MF_00274"/>
    </source>
</evidence>
<sequence>MKDIMGMMKAAGEMKDKMEAMQAELANLLVEGKSGGGMVKITLNGKGDLRGVKIDPSMFKEDDVEILEDLIVAAHADAKTKVEAETQNRMADVTAGLPIPPGMKLPF</sequence>
<accession>A0ABY7YLT7</accession>
<keyword evidence="4" id="KW-1185">Reference proteome</keyword>
<evidence type="ECO:0000313" key="3">
    <source>
        <dbReference type="EMBL" id="WDR02261.1"/>
    </source>
</evidence>
<dbReference type="EMBL" id="CP118246">
    <property type="protein sequence ID" value="WDR02261.1"/>
    <property type="molecule type" value="Genomic_DNA"/>
</dbReference>
<dbReference type="Proteomes" id="UP001220530">
    <property type="component" value="Chromosome"/>
</dbReference>
<dbReference type="InterPro" id="IPR036894">
    <property type="entry name" value="YbaB-like_sf"/>
</dbReference>
<protein>
    <recommendedName>
        <fullName evidence="2">Nucleoid-associated protein PSQ19_16740</fullName>
    </recommendedName>
</protein>
<comment type="subunit">
    <text evidence="2">Homodimer.</text>
</comment>
<reference evidence="3 4" key="1">
    <citation type="submission" date="2023-02" db="EMBL/GenBank/DDBJ databases">
        <title>Devosia algicola sp. nov., isolated from the phycosphere of marine algae.</title>
        <authorList>
            <person name="Kim J.M."/>
            <person name="Lee J.K."/>
            <person name="Choi B.J."/>
            <person name="Bayburt H."/>
            <person name="Jeon C.O."/>
        </authorList>
    </citation>
    <scope>NUCLEOTIDE SEQUENCE [LARGE SCALE GENOMIC DNA]</scope>
    <source>
        <strain evidence="3 4">G20-9</strain>
    </source>
</reference>
<organism evidence="3 4">
    <name type="scientific">Devosia algicola</name>
    <dbReference type="NCBI Taxonomy" id="3026418"/>
    <lineage>
        <taxon>Bacteria</taxon>
        <taxon>Pseudomonadati</taxon>
        <taxon>Pseudomonadota</taxon>
        <taxon>Alphaproteobacteria</taxon>
        <taxon>Hyphomicrobiales</taxon>
        <taxon>Devosiaceae</taxon>
        <taxon>Devosia</taxon>
    </lineage>
</organism>
<gene>
    <name evidence="3" type="ORF">PSQ19_16740</name>
</gene>
<proteinExistence type="inferred from homology"/>
<evidence type="ECO:0000313" key="4">
    <source>
        <dbReference type="Proteomes" id="UP001220530"/>
    </source>
</evidence>
<dbReference type="InterPro" id="IPR004401">
    <property type="entry name" value="YbaB/EbfC"/>
</dbReference>
<name>A0ABY7YLT7_9HYPH</name>
<dbReference type="SUPFAM" id="SSF82607">
    <property type="entry name" value="YbaB-like"/>
    <property type="match status" value="1"/>
</dbReference>
<dbReference type="PANTHER" id="PTHR33449:SF1">
    <property type="entry name" value="NUCLEOID-ASSOCIATED PROTEIN YBAB"/>
    <property type="match status" value="1"/>
</dbReference>
<dbReference type="NCBIfam" id="TIGR00103">
    <property type="entry name" value="DNA_YbaB_EbfC"/>
    <property type="match status" value="1"/>
</dbReference>